<evidence type="ECO:0000313" key="1">
    <source>
        <dbReference type="EMBL" id="QBJ03603.1"/>
    </source>
</evidence>
<dbReference type="EMBL" id="MK504444">
    <property type="protein sequence ID" value="QBJ03603.1"/>
    <property type="molecule type" value="Genomic_DNA"/>
</dbReference>
<reference evidence="1 2" key="1">
    <citation type="submission" date="2019-02" db="EMBL/GenBank/DDBJ databases">
        <title>Isolation of virulent Lactobacillus brevis phages.</title>
        <authorList>
            <person name="Feyereisen M."/>
            <person name="Mahony J."/>
            <person name="O'Sullivan T."/>
            <person name="van Sinderen D."/>
        </authorList>
    </citation>
    <scope>NUCLEOTIDE SEQUENCE [LARGE SCALE GENOMIC DNA]</scope>
</reference>
<proteinExistence type="predicted"/>
<dbReference type="Proteomes" id="UP000309991">
    <property type="component" value="Segment"/>
</dbReference>
<sequence length="624" mass="66895">MSANIVSGDFQRLFPQYSTNRPHVTVSYNPDALSNQSSDSSKPIALIGSATNGSPNVIHKMNSLLEAKQWYGSGDLVEAAELAWNPENSSFQNGGAVYGLRVDTATQATLNQGALTFTSTSYGDVANNVYLTLDKNPISGAYRIEVSQPKEGYDRLYDGLGQIFSVKYSDGTGKSSAAISIDKNTDGTASALTVYESASSAVPTVDGVSTTSTTATVTLSGNTDANVTTIGGTEYVPVKVYDINSGAYPYVYNILEDLSLIPGFTVTVIGNTSLPSESLDSVAPISISSDGFTVTANLADIQNTLQYDTYVTVSTDASKPFPASFVNQGLTGGTNGSVPVSWADKFQDVVGSGAYYIVPLTAAQNVHAELKEFLYEQSMNGYHYRSFVGGGFNESADEAISREVALRSERIGLIANSGYYTNIEGVSVHIPGYLMAAYAAGVQSSLQIGGALTNKYISLDNLDQVFSEDELDRLNINGVIGIERVAWRGGEAQYRFVQDVTTYTSNEDDRLDETRISLGEIKDFLFDDLRHYLETTYIGANISTASDDVIKEGVASFLDSQVTSGLIVTYDRNSIIVSVDGDNVYIVFTVDPSQTIDNMVVYGTYNRYSATTSNNVSSATSEEG</sequence>
<gene>
    <name evidence="1" type="ORF">UCC3521_0065</name>
</gene>
<protein>
    <submittedName>
        <fullName evidence="1">Tail sheath protein</fullName>
    </submittedName>
</protein>
<organism evidence="1 2">
    <name type="scientific">Lactobacillus phage 3-521</name>
    <dbReference type="NCBI Taxonomy" id="2510943"/>
    <lineage>
        <taxon>Viruses</taxon>
        <taxon>Duplodnaviria</taxon>
        <taxon>Heunggongvirae</taxon>
        <taxon>Uroviricota</taxon>
        <taxon>Caudoviricetes</taxon>
        <taxon>Herelleviridae</taxon>
        <taxon>Watanabevirus</taxon>
        <taxon>Watanabevirus wv3521</taxon>
    </lineage>
</organism>
<keyword evidence="2" id="KW-1185">Reference proteome</keyword>
<accession>A0A4Y5FEV4</accession>
<name>A0A4Y5FEV4_9CAUD</name>
<evidence type="ECO:0000313" key="2">
    <source>
        <dbReference type="Proteomes" id="UP000309991"/>
    </source>
</evidence>